<comment type="caution">
    <text evidence="1">The sequence shown here is derived from an EMBL/GenBank/DDBJ whole genome shotgun (WGS) entry which is preliminary data.</text>
</comment>
<proteinExistence type="predicted"/>
<reference evidence="1" key="1">
    <citation type="journal article" date="2022" name="bioRxiv">
        <title>Sequencing and chromosome-scale assembly of the giantPleurodeles waltlgenome.</title>
        <authorList>
            <person name="Brown T."/>
            <person name="Elewa A."/>
            <person name="Iarovenko S."/>
            <person name="Subramanian E."/>
            <person name="Araus A.J."/>
            <person name="Petzold A."/>
            <person name="Susuki M."/>
            <person name="Suzuki K.-i.T."/>
            <person name="Hayashi T."/>
            <person name="Toyoda A."/>
            <person name="Oliveira C."/>
            <person name="Osipova E."/>
            <person name="Leigh N.D."/>
            <person name="Simon A."/>
            <person name="Yun M.H."/>
        </authorList>
    </citation>
    <scope>NUCLEOTIDE SEQUENCE</scope>
    <source>
        <strain evidence="1">20211129_DDA</strain>
        <tissue evidence="1">Liver</tissue>
    </source>
</reference>
<evidence type="ECO:0000313" key="2">
    <source>
        <dbReference type="Proteomes" id="UP001066276"/>
    </source>
</evidence>
<accession>A0AAV7VYK2</accession>
<name>A0AAV7VYK2_PLEWA</name>
<gene>
    <name evidence="1" type="ORF">NDU88_001232</name>
</gene>
<dbReference type="AlphaFoldDB" id="A0AAV7VYK2"/>
<keyword evidence="2" id="KW-1185">Reference proteome</keyword>
<evidence type="ECO:0000313" key="1">
    <source>
        <dbReference type="EMBL" id="KAJ1205806.1"/>
    </source>
</evidence>
<sequence length="191" mass="21832">MWTLPRCANTLHKPTANAKETAGIVEWGNFFEDHMLVPFNGLVNDLIVSPGTFLAYVALTRQAAVYWDTMPREPEISVLLQTLLTHGAERKAITNIYKALHMEDKCPFASLHTYWEEALQGELKDAQWGQALTVPKMISLNSCYEYIQFNYLHHTYLAPARLARIYSSAVDRCPRYHSGNADFPHMVWDCP</sequence>
<protein>
    <submittedName>
        <fullName evidence="1">Uncharacterized protein</fullName>
    </submittedName>
</protein>
<organism evidence="1 2">
    <name type="scientific">Pleurodeles waltl</name>
    <name type="common">Iberian ribbed newt</name>
    <dbReference type="NCBI Taxonomy" id="8319"/>
    <lineage>
        <taxon>Eukaryota</taxon>
        <taxon>Metazoa</taxon>
        <taxon>Chordata</taxon>
        <taxon>Craniata</taxon>
        <taxon>Vertebrata</taxon>
        <taxon>Euteleostomi</taxon>
        <taxon>Amphibia</taxon>
        <taxon>Batrachia</taxon>
        <taxon>Caudata</taxon>
        <taxon>Salamandroidea</taxon>
        <taxon>Salamandridae</taxon>
        <taxon>Pleurodelinae</taxon>
        <taxon>Pleurodeles</taxon>
    </lineage>
</organism>
<dbReference type="EMBL" id="JANPWB010000002">
    <property type="protein sequence ID" value="KAJ1205806.1"/>
    <property type="molecule type" value="Genomic_DNA"/>
</dbReference>
<dbReference type="Proteomes" id="UP001066276">
    <property type="component" value="Chromosome 1_2"/>
</dbReference>